<feature type="region of interest" description="Disordered" evidence="1">
    <location>
        <begin position="119"/>
        <end position="148"/>
    </location>
</feature>
<dbReference type="OrthoDB" id="2799468at2759"/>
<dbReference type="AlphaFoldDB" id="A0A9P3LBT9"/>
<feature type="compositionally biased region" description="Polar residues" evidence="1">
    <location>
        <begin position="298"/>
        <end position="309"/>
    </location>
</feature>
<dbReference type="EMBL" id="BPQB01000011">
    <property type="protein sequence ID" value="GJE88884.1"/>
    <property type="molecule type" value="Genomic_DNA"/>
</dbReference>
<reference evidence="2 3" key="1">
    <citation type="submission" date="2021-08" db="EMBL/GenBank/DDBJ databases">
        <title>Draft Genome Sequence of Phanerochaete sordida strain YK-624.</title>
        <authorList>
            <person name="Mori T."/>
            <person name="Dohra H."/>
            <person name="Suzuki T."/>
            <person name="Kawagishi H."/>
            <person name="Hirai H."/>
        </authorList>
    </citation>
    <scope>NUCLEOTIDE SEQUENCE [LARGE SCALE GENOMIC DNA]</scope>
    <source>
        <strain evidence="2 3">YK-624</strain>
    </source>
</reference>
<dbReference type="Proteomes" id="UP000703269">
    <property type="component" value="Unassembled WGS sequence"/>
</dbReference>
<evidence type="ECO:0000313" key="3">
    <source>
        <dbReference type="Proteomes" id="UP000703269"/>
    </source>
</evidence>
<organism evidence="2 3">
    <name type="scientific">Phanerochaete sordida</name>
    <dbReference type="NCBI Taxonomy" id="48140"/>
    <lineage>
        <taxon>Eukaryota</taxon>
        <taxon>Fungi</taxon>
        <taxon>Dikarya</taxon>
        <taxon>Basidiomycota</taxon>
        <taxon>Agaricomycotina</taxon>
        <taxon>Agaricomycetes</taxon>
        <taxon>Polyporales</taxon>
        <taxon>Phanerochaetaceae</taxon>
        <taxon>Phanerochaete</taxon>
    </lineage>
</organism>
<proteinExistence type="predicted"/>
<accession>A0A9P3LBT9</accession>
<evidence type="ECO:0008006" key="4">
    <source>
        <dbReference type="Google" id="ProtNLM"/>
    </source>
</evidence>
<evidence type="ECO:0000256" key="1">
    <source>
        <dbReference type="SAM" id="MobiDB-lite"/>
    </source>
</evidence>
<comment type="caution">
    <text evidence="2">The sequence shown here is derived from an EMBL/GenBank/DDBJ whole genome shotgun (WGS) entry which is preliminary data.</text>
</comment>
<sequence>MLHMSTPAPHILGAAHHDAAHFVPRIDLKTISEAEARTLMSVEHKALGYRPPPGSLAAEAQAEAAKHPQTAAQISEEALRLAALADAERIKNERGQNGVDLSAVGDAQARKIMSEEHKALGHRPPPGSLASQAQSAAAKHPNGASLSLPGAQTLTRAALEDATALESAAAAEIDLNFIGEVEARKLMSEEHKALGYRPPQGSLAAAAQAAAAKHPSASAGIEPARLVKAALDDAKKIETQRRASQSPTSEPELNLETISADEARALQSEEQKVLGYRPPADSLAAQAQSAVDRRADEVTTTEGALQIQSEGPEAHEPSLETDGGAHTFGELGL</sequence>
<protein>
    <recommendedName>
        <fullName evidence="4">SMP domain-containing protein</fullName>
    </recommendedName>
</protein>
<keyword evidence="3" id="KW-1185">Reference proteome</keyword>
<evidence type="ECO:0000313" key="2">
    <source>
        <dbReference type="EMBL" id="GJE88884.1"/>
    </source>
</evidence>
<name>A0A9P3LBT9_9APHY</name>
<gene>
    <name evidence="2" type="ORF">PsYK624_049710</name>
</gene>
<feature type="region of interest" description="Disordered" evidence="1">
    <location>
        <begin position="276"/>
        <end position="333"/>
    </location>
</feature>